<dbReference type="PANTHER" id="PTHR11280:SF5">
    <property type="entry name" value="GLUCOSAMINE-6-PHOSPHATE ISOMERASE"/>
    <property type="match status" value="1"/>
</dbReference>
<dbReference type="GO" id="GO:0006043">
    <property type="term" value="P:glucosamine catabolic process"/>
    <property type="evidence" value="ECO:0007669"/>
    <property type="project" value="TreeGrafter"/>
</dbReference>
<dbReference type="STRING" id="1120990.SAMN03080614_102414"/>
<dbReference type="NCBIfam" id="TIGR00502">
    <property type="entry name" value="nagB"/>
    <property type="match status" value="1"/>
</dbReference>
<feature type="domain" description="Glucosamine/galactosamine-6-phosphate isomerase" evidence="5">
    <location>
        <begin position="19"/>
        <end position="225"/>
    </location>
</feature>
<accession>A0A1I0AMB7</accession>
<evidence type="ECO:0000256" key="1">
    <source>
        <dbReference type="ARBA" id="ARBA00000644"/>
    </source>
</evidence>
<comment type="similarity">
    <text evidence="4">Belongs to the glucosamine/galactosamine-6-phosphate isomerase family. NagB subfamily.</text>
</comment>
<gene>
    <name evidence="4" type="primary">nagB</name>
    <name evidence="6" type="ORF">SAMN03080614_102414</name>
</gene>
<keyword evidence="7" id="KW-1185">Reference proteome</keyword>
<evidence type="ECO:0000259" key="5">
    <source>
        <dbReference type="Pfam" id="PF01182"/>
    </source>
</evidence>
<dbReference type="SUPFAM" id="SSF100950">
    <property type="entry name" value="NagB/RpiA/CoA transferase-like"/>
    <property type="match status" value="1"/>
</dbReference>
<evidence type="ECO:0000256" key="4">
    <source>
        <dbReference type="HAMAP-Rule" id="MF_01241"/>
    </source>
</evidence>
<comment type="function">
    <text evidence="4">Catalyzes the reversible isomerization-deamination of glucosamine 6-phosphate (GlcN6P) to form fructose 6-phosphate (Fru6P) and ammonium ion.</text>
</comment>
<dbReference type="Proteomes" id="UP000243819">
    <property type="component" value="Unassembled WGS sequence"/>
</dbReference>
<keyword evidence="2 4" id="KW-0378">Hydrolase</keyword>
<dbReference type="Pfam" id="PF01182">
    <property type="entry name" value="Glucosamine_iso"/>
    <property type="match status" value="1"/>
</dbReference>
<dbReference type="InterPro" id="IPR018321">
    <property type="entry name" value="Glucosamine6P_isomerase_CS"/>
</dbReference>
<evidence type="ECO:0000313" key="6">
    <source>
        <dbReference type="EMBL" id="SES95530.1"/>
    </source>
</evidence>
<keyword evidence="3 4" id="KW-0119">Carbohydrate metabolism</keyword>
<dbReference type="GO" id="GO:0042802">
    <property type="term" value="F:identical protein binding"/>
    <property type="evidence" value="ECO:0007669"/>
    <property type="project" value="TreeGrafter"/>
</dbReference>
<dbReference type="Gene3D" id="3.40.50.1360">
    <property type="match status" value="1"/>
</dbReference>
<dbReference type="InterPro" id="IPR037171">
    <property type="entry name" value="NagB/RpiA_transferase-like"/>
</dbReference>
<dbReference type="PROSITE" id="PS01161">
    <property type="entry name" value="GLC_GALNAC_ISOMERASE"/>
    <property type="match status" value="1"/>
</dbReference>
<dbReference type="GO" id="GO:0005737">
    <property type="term" value="C:cytoplasm"/>
    <property type="evidence" value="ECO:0007669"/>
    <property type="project" value="TreeGrafter"/>
</dbReference>
<dbReference type="RefSeq" id="WP_091350693.1">
    <property type="nucleotide sequence ID" value="NZ_FOIF01000024.1"/>
</dbReference>
<dbReference type="GO" id="GO:0005975">
    <property type="term" value="P:carbohydrate metabolic process"/>
    <property type="evidence" value="ECO:0007669"/>
    <property type="project" value="InterPro"/>
</dbReference>
<dbReference type="GO" id="GO:0019262">
    <property type="term" value="P:N-acetylneuraminate catabolic process"/>
    <property type="evidence" value="ECO:0007669"/>
    <property type="project" value="UniProtKB-UniRule"/>
</dbReference>
<feature type="active site" description="Proton acceptor; for enolization step" evidence="4">
    <location>
        <position position="67"/>
    </location>
</feature>
<dbReference type="FunFam" id="3.40.50.1360:FF:000003">
    <property type="entry name" value="Glucosamine-6-phosphate deaminase"/>
    <property type="match status" value="1"/>
</dbReference>
<dbReference type="HAMAP" id="MF_01241">
    <property type="entry name" value="GlcN6P_deamin"/>
    <property type="match status" value="1"/>
</dbReference>
<dbReference type="InterPro" id="IPR004547">
    <property type="entry name" value="Glucosamine6P_isomerase"/>
</dbReference>
<comment type="catalytic activity">
    <reaction evidence="1 4">
        <text>alpha-D-glucosamine 6-phosphate + H2O = beta-D-fructose 6-phosphate + NH4(+)</text>
        <dbReference type="Rhea" id="RHEA:12172"/>
        <dbReference type="ChEBI" id="CHEBI:15377"/>
        <dbReference type="ChEBI" id="CHEBI:28938"/>
        <dbReference type="ChEBI" id="CHEBI:57634"/>
        <dbReference type="ChEBI" id="CHEBI:75989"/>
        <dbReference type="EC" id="3.5.99.6"/>
    </reaction>
</comment>
<dbReference type="PANTHER" id="PTHR11280">
    <property type="entry name" value="GLUCOSAMINE-6-PHOSPHATE ISOMERASE"/>
    <property type="match status" value="1"/>
</dbReference>
<dbReference type="GO" id="GO:0006046">
    <property type="term" value="P:N-acetylglucosamine catabolic process"/>
    <property type="evidence" value="ECO:0007669"/>
    <property type="project" value="UniProtKB-UniRule"/>
</dbReference>
<evidence type="ECO:0000313" key="7">
    <source>
        <dbReference type="Proteomes" id="UP000243819"/>
    </source>
</evidence>
<comment type="pathway">
    <text evidence="4">Amino-sugar metabolism; N-acetylneuraminate degradation; D-fructose 6-phosphate from N-acetylneuraminate: step 5/5.</text>
</comment>
<proteinExistence type="inferred from homology"/>
<dbReference type="GO" id="GO:0004342">
    <property type="term" value="F:glucosamine-6-phosphate deaminase activity"/>
    <property type="evidence" value="ECO:0007669"/>
    <property type="project" value="UniProtKB-UniRule"/>
</dbReference>
<feature type="active site" description="For ring-opening step" evidence="4">
    <location>
        <position position="143"/>
    </location>
</feature>
<dbReference type="EMBL" id="FOIF01000024">
    <property type="protein sequence ID" value="SES95530.1"/>
    <property type="molecule type" value="Genomic_DNA"/>
</dbReference>
<dbReference type="OrthoDB" id="9791139at2"/>
<name>A0A1I0AMB7_9FIRM</name>
<dbReference type="EC" id="3.5.99.6" evidence="4"/>
<organism evidence="6 7">
    <name type="scientific">Anaerobranca gottschalkii DSM 13577</name>
    <dbReference type="NCBI Taxonomy" id="1120990"/>
    <lineage>
        <taxon>Bacteria</taxon>
        <taxon>Bacillati</taxon>
        <taxon>Bacillota</taxon>
        <taxon>Clostridia</taxon>
        <taxon>Eubacteriales</taxon>
        <taxon>Proteinivoracaceae</taxon>
        <taxon>Anaerobranca</taxon>
    </lineage>
</organism>
<protein>
    <recommendedName>
        <fullName evidence="4">Glucosamine-6-phosphate deaminase</fullName>
        <ecNumber evidence="4">3.5.99.6</ecNumber>
    </recommendedName>
    <alternativeName>
        <fullName evidence="4">GlcN6P deaminase</fullName>
        <shortName evidence="4">GNPDA</shortName>
    </alternativeName>
    <alternativeName>
        <fullName evidence="4">Glucosamine-6-phosphate isomerase</fullName>
    </alternativeName>
</protein>
<feature type="active site" description="Proton acceptor; for ring-opening step" evidence="4">
    <location>
        <position position="138"/>
    </location>
</feature>
<reference evidence="7" key="1">
    <citation type="submission" date="2016-10" db="EMBL/GenBank/DDBJ databases">
        <authorList>
            <person name="Varghese N."/>
            <person name="Submissions S."/>
        </authorList>
    </citation>
    <scope>NUCLEOTIDE SEQUENCE [LARGE SCALE GENOMIC DNA]</scope>
    <source>
        <strain evidence="7">DSM 13577</strain>
    </source>
</reference>
<evidence type="ECO:0000256" key="2">
    <source>
        <dbReference type="ARBA" id="ARBA00022801"/>
    </source>
</evidence>
<sequence>MKIIYANDYQTMSRKAANILSAQVILNPKSVLGLATGSTPLGIYQQLIEWYKKGDIDFSQVKTVNLDEYCGLSRENEQSYYYYMYHNFFKYINIQLKNVHIPNGLEKDVEKECKRYNNIIKSLGGIDLQLLGLGHNGHIGFNEPNEAFEKETHCVKLAEETIKANSRFFSSLEEVPTHAYTMGIKSIMQAKKILLIASGEEKSEILYQALFGPISPQVPASILQLHNDLIVVADEPALSVIAEKYPHYIEQYPIK</sequence>
<dbReference type="CDD" id="cd01399">
    <property type="entry name" value="GlcN6P_deaminase"/>
    <property type="match status" value="1"/>
</dbReference>
<dbReference type="AlphaFoldDB" id="A0A1I0AMB7"/>
<feature type="active site" description="For ring-opening step" evidence="4">
    <location>
        <position position="136"/>
    </location>
</feature>
<evidence type="ECO:0000256" key="3">
    <source>
        <dbReference type="ARBA" id="ARBA00023277"/>
    </source>
</evidence>
<comment type="caution">
    <text evidence="4">Lacks conserved residue(s) required for the propagation of feature annotation.</text>
</comment>
<dbReference type="UniPathway" id="UPA00629">
    <property type="reaction ID" value="UER00684"/>
</dbReference>
<dbReference type="InterPro" id="IPR006148">
    <property type="entry name" value="Glc/Gal-6P_isomerase"/>
</dbReference>